<organism evidence="2 3">
    <name type="scientific">Corynebacterium suedekumii</name>
    <dbReference type="NCBI Taxonomy" id="3049801"/>
    <lineage>
        <taxon>Bacteria</taxon>
        <taxon>Bacillati</taxon>
        <taxon>Actinomycetota</taxon>
        <taxon>Actinomycetes</taxon>
        <taxon>Mycobacteriales</taxon>
        <taxon>Corynebacteriaceae</taxon>
        <taxon>Corynebacterium</taxon>
    </lineage>
</organism>
<gene>
    <name evidence="2" type="ORF">QP029_04870</name>
</gene>
<dbReference type="Pfam" id="PF05076">
    <property type="entry name" value="SUFU"/>
    <property type="match status" value="1"/>
</dbReference>
<dbReference type="RefSeq" id="WP_284875702.1">
    <property type="nucleotide sequence ID" value="NZ_CP126970.1"/>
</dbReference>
<feature type="domain" description="Suppressor of fused-like" evidence="1">
    <location>
        <begin position="24"/>
        <end position="152"/>
    </location>
</feature>
<evidence type="ECO:0000313" key="3">
    <source>
        <dbReference type="Proteomes" id="UP001238805"/>
    </source>
</evidence>
<evidence type="ECO:0000259" key="1">
    <source>
        <dbReference type="Pfam" id="PF05076"/>
    </source>
</evidence>
<evidence type="ECO:0000313" key="2">
    <source>
        <dbReference type="EMBL" id="WIM71129.1"/>
    </source>
</evidence>
<reference evidence="2 3" key="1">
    <citation type="submission" date="2023-05" db="EMBL/GenBank/DDBJ databases">
        <title>Corynebacterium suedekumii sp. nov. and Corynebacterium breve sp. nov. isolated from raw cow's milk.</title>
        <authorList>
            <person name="Baer M.K."/>
            <person name="Mehl L."/>
            <person name="Hellmuth R."/>
            <person name="Marke G."/>
            <person name="Lipski A."/>
        </authorList>
    </citation>
    <scope>NUCLEOTIDE SEQUENCE [LARGE SCALE GENOMIC DNA]</scope>
    <source>
        <strain evidence="2 3">LM112</strain>
    </source>
</reference>
<name>A0ABY8VNE3_9CORY</name>
<dbReference type="EMBL" id="CP126970">
    <property type="protein sequence ID" value="WIM71129.1"/>
    <property type="molecule type" value="Genomic_DNA"/>
</dbReference>
<protein>
    <submittedName>
        <fullName evidence="2">Suppressor of fused domain protein</fullName>
    </submittedName>
</protein>
<proteinExistence type="predicted"/>
<sequence>MTDLGEGQRLGCTVDFAVVDTGLETADEALPVRSELLAVATAGEQQIIDVLAAAATMLIDAAGVLPAQPGTMLPNLAEKAGLSDVSVAHGLFVPPYLWGGQVPRMTEEGRLTVLLQLVMLTDAEHAFAVEEGVGALQQELGSAGIDLLDWQR</sequence>
<accession>A0ABY8VNE3</accession>
<keyword evidence="3" id="KW-1185">Reference proteome</keyword>
<dbReference type="Proteomes" id="UP001238805">
    <property type="component" value="Chromosome"/>
</dbReference>
<dbReference type="InterPro" id="IPR020941">
    <property type="entry name" value="SUFU-like_domain"/>
</dbReference>